<dbReference type="Gene3D" id="3.40.225.10">
    <property type="entry name" value="Class II aldolase/adducin N-terminal domain"/>
    <property type="match status" value="1"/>
</dbReference>
<dbReference type="Proteomes" id="UP001251849">
    <property type="component" value="Unassembled WGS sequence"/>
</dbReference>
<dbReference type="InterPro" id="IPR002347">
    <property type="entry name" value="SDR_fam"/>
</dbReference>
<proteinExistence type="inferred from homology"/>
<dbReference type="SMART" id="SM01007">
    <property type="entry name" value="Aldolase_II"/>
    <property type="match status" value="1"/>
</dbReference>
<evidence type="ECO:0000259" key="3">
    <source>
        <dbReference type="SMART" id="SM00822"/>
    </source>
</evidence>
<evidence type="ECO:0000259" key="4">
    <source>
        <dbReference type="SMART" id="SM01007"/>
    </source>
</evidence>
<name>A0ABU3GAB8_9MICO</name>
<dbReference type="SUPFAM" id="SSF53639">
    <property type="entry name" value="AraD/HMP-PK domain-like"/>
    <property type="match status" value="1"/>
</dbReference>
<reference evidence="5 6" key="1">
    <citation type="submission" date="2023-08" db="EMBL/GenBank/DDBJ databases">
        <title>Microbacterium aquilitoris sp. nov. and Microbacterium gwkjibeachense sp. nov., isolated from beach.</title>
        <authorList>
            <person name="Lee S.D."/>
            <person name="Yang H."/>
            <person name="Kim I."/>
        </authorList>
    </citation>
    <scope>NUCLEOTIDE SEQUENCE [LARGE SCALE GENOMIC DNA]</scope>
    <source>
        <strain evidence="5 6">KSW4-11</strain>
    </source>
</reference>
<feature type="domain" description="Class II aldolase/adducin N-terminal" evidence="4">
    <location>
        <begin position="13"/>
        <end position="211"/>
    </location>
</feature>
<evidence type="ECO:0000313" key="6">
    <source>
        <dbReference type="Proteomes" id="UP001251849"/>
    </source>
</evidence>
<dbReference type="InterPro" id="IPR057326">
    <property type="entry name" value="KR_dom"/>
</dbReference>
<dbReference type="SMART" id="SM00822">
    <property type="entry name" value="PKS_KR"/>
    <property type="match status" value="1"/>
</dbReference>
<organism evidence="5 6">
    <name type="scientific">Microbacterium gawkjiense</name>
    <dbReference type="NCBI Taxonomy" id="3067309"/>
    <lineage>
        <taxon>Bacteria</taxon>
        <taxon>Bacillati</taxon>
        <taxon>Actinomycetota</taxon>
        <taxon>Actinomycetes</taxon>
        <taxon>Micrococcales</taxon>
        <taxon>Microbacteriaceae</taxon>
        <taxon>Microbacterium</taxon>
    </lineage>
</organism>
<comment type="caution">
    <text evidence="5">The sequence shown here is derived from an EMBL/GenBank/DDBJ whole genome shotgun (WGS) entry which is preliminary data.</text>
</comment>
<sequence length="642" mass="68078">MRATSDAHRRDLDDIVRVSRELGADPSFVLHGGGNTSIKTVGRDVTGTDVDLVLVKGSGWDLGTIEAAGFAPLRRARLDELLRLDELDDVTMVNELRQASLDASAPTASIEALLHAYLPGTAVLHSHADAIVALTNRDVDDAEIGEILGERVLVLPYVMPGFPLARRIASTDVTGVDAVVLRNHGLFTFADDADAALRRHRELVARAASATGVAQWGDPGELLDREGDVVGLAELRRAVSDAAGRPMLLRQSASARGAEVATRSGLDASTARGTATPEHVLYTKRSPLLGRDVEGYAARYRAYVDRHRHHIEGMTELDPAPRVVLDREWGLLVAGETVRDLRVVHDVTLHTFDVVDAADRLGGYSSLSEELTFDIEYWSLEQAKLTGKKRSPLTGEVALVTGAASGIGRAVAAHLLQRGAAVVGVDLNPGVVDAFDGDAWRGVVGDVSDAYIIDAAVETAVRDFGGVDIVVAAAGIFPASAPVADLRDDEWDRALRINVTAVARLARSVHALLARSPRGGRLVLVSTKNVAAPGPGVAAYSASKAAAAQLARVLALEWASDGIRVNQVEPDAVFDTSIWTPELLAARAAEYGLSVEEYRTRNLLGAEVTSAAVAEAVGVFCEMLPVTTGAHLSVDGGNDRVI</sequence>
<evidence type="ECO:0000313" key="5">
    <source>
        <dbReference type="EMBL" id="MDT3316743.1"/>
    </source>
</evidence>
<dbReference type="EMBL" id="JAUZVV010000001">
    <property type="protein sequence ID" value="MDT3316743.1"/>
    <property type="molecule type" value="Genomic_DNA"/>
</dbReference>
<keyword evidence="6" id="KW-1185">Reference proteome</keyword>
<dbReference type="PANTHER" id="PTHR43669">
    <property type="entry name" value="5-KETO-D-GLUCONATE 5-REDUCTASE"/>
    <property type="match status" value="1"/>
</dbReference>
<dbReference type="Pfam" id="PF00596">
    <property type="entry name" value="Aldolase_II"/>
    <property type="match status" value="1"/>
</dbReference>
<dbReference type="InterPro" id="IPR036409">
    <property type="entry name" value="Aldolase_II/adducin_N_sf"/>
</dbReference>
<gene>
    <name evidence="5" type="ORF">Q9S71_07875</name>
</gene>
<accession>A0ABU3GAB8</accession>
<dbReference type="Gene3D" id="3.40.50.720">
    <property type="entry name" value="NAD(P)-binding Rossmann-like Domain"/>
    <property type="match status" value="1"/>
</dbReference>
<keyword evidence="2" id="KW-0560">Oxidoreductase</keyword>
<evidence type="ECO:0000256" key="1">
    <source>
        <dbReference type="ARBA" id="ARBA00006484"/>
    </source>
</evidence>
<feature type="domain" description="Ketoreductase" evidence="3">
    <location>
        <begin position="396"/>
        <end position="571"/>
    </location>
</feature>
<dbReference type="RefSeq" id="WP_311861574.1">
    <property type="nucleotide sequence ID" value="NZ_JAUZVV010000001.1"/>
</dbReference>
<dbReference type="Pfam" id="PF00106">
    <property type="entry name" value="adh_short"/>
    <property type="match status" value="1"/>
</dbReference>
<dbReference type="InterPro" id="IPR001303">
    <property type="entry name" value="Aldolase_II/adducin_N"/>
</dbReference>
<dbReference type="PANTHER" id="PTHR43669:SF3">
    <property type="entry name" value="ALCOHOL DEHYDROGENASE, PUTATIVE (AFU_ORTHOLOGUE AFUA_3G03445)-RELATED"/>
    <property type="match status" value="1"/>
</dbReference>
<dbReference type="SUPFAM" id="SSF51735">
    <property type="entry name" value="NAD(P)-binding Rossmann-fold domains"/>
    <property type="match status" value="1"/>
</dbReference>
<dbReference type="InterPro" id="IPR036291">
    <property type="entry name" value="NAD(P)-bd_dom_sf"/>
</dbReference>
<protein>
    <submittedName>
        <fullName evidence="5">SDR family oxidoreductase</fullName>
    </submittedName>
</protein>
<comment type="similarity">
    <text evidence="1">Belongs to the short-chain dehydrogenases/reductases (SDR) family.</text>
</comment>
<evidence type="ECO:0000256" key="2">
    <source>
        <dbReference type="ARBA" id="ARBA00023002"/>
    </source>
</evidence>
<dbReference type="PRINTS" id="PR00081">
    <property type="entry name" value="GDHRDH"/>
</dbReference>